<evidence type="ECO:0000256" key="1">
    <source>
        <dbReference type="SAM" id="MobiDB-lite"/>
    </source>
</evidence>
<organism evidence="2 3">
    <name type="scientific">Polychaeton citri CBS 116435</name>
    <dbReference type="NCBI Taxonomy" id="1314669"/>
    <lineage>
        <taxon>Eukaryota</taxon>
        <taxon>Fungi</taxon>
        <taxon>Dikarya</taxon>
        <taxon>Ascomycota</taxon>
        <taxon>Pezizomycotina</taxon>
        <taxon>Dothideomycetes</taxon>
        <taxon>Dothideomycetidae</taxon>
        <taxon>Capnodiales</taxon>
        <taxon>Capnodiaceae</taxon>
        <taxon>Polychaeton</taxon>
    </lineage>
</organism>
<dbReference type="AlphaFoldDB" id="A0A9P4QBS5"/>
<dbReference type="OrthoDB" id="1744869at2759"/>
<protein>
    <submittedName>
        <fullName evidence="2">Uncharacterized protein</fullName>
    </submittedName>
</protein>
<name>A0A9P4QBS5_9PEZI</name>
<comment type="caution">
    <text evidence="2">The sequence shown here is derived from an EMBL/GenBank/DDBJ whole genome shotgun (WGS) entry which is preliminary data.</text>
</comment>
<sequence length="605" mass="65986">MISRAAVKGRSQALGNTFGVSGQVYRRLPLNQCAFLVQSKRYTAHAADGRVWGRNNDNSTLGTVTARSRDNATIDELLEAIGQPRRTFSANASTMVVLFSSAYAQHASDPSTTRKLFSRLCGGVEHENVLDCYTAVVDKVPSPNDVHLTGDLEGFAYLLHDDAAEGDSKTLAKQTTKPLQPLAHKPGFINFLIPNAYELNGGYDIQVPLAQTVFSTGTTSTLIHTRYEPGMLNQVDSGFQQPTSTWLESVSLSLPFTDPARKMGLSTPLVPLTPLREVQHSVGNIIRQISKVPVALNDVGADSQPTSMTASQELEAAVNEYFSATGIPPEPVEVWAMIFTAKKRSMSDVAAQLYNFPAERREGAQQLSGDKSILDVCRQRGEWAEGQLPSFVNPSLYTFLRQGARLRKIFSGGGGWGKKAGLLSLDPDVQYSTRELRRDEDWQFNFNDEDTIQGAARSKNEALGQIAGPNDAVMFFLAPRPHVAPAVHSANARSFGRYDYKHWRSLAFGTVPSTMDDVPLSSTAGGNELRSRTAKTVSHCKNLFGALSERGISVSKPSLQLHAPSGGNIQVFSTKIDVPMSRLRLTQQSQAPANRSKTVLESPQE</sequence>
<evidence type="ECO:0000313" key="3">
    <source>
        <dbReference type="Proteomes" id="UP000799441"/>
    </source>
</evidence>
<keyword evidence="3" id="KW-1185">Reference proteome</keyword>
<dbReference type="EMBL" id="MU003786">
    <property type="protein sequence ID" value="KAF2721909.1"/>
    <property type="molecule type" value="Genomic_DNA"/>
</dbReference>
<reference evidence="2" key="1">
    <citation type="journal article" date="2020" name="Stud. Mycol.">
        <title>101 Dothideomycetes genomes: a test case for predicting lifestyles and emergence of pathogens.</title>
        <authorList>
            <person name="Haridas S."/>
            <person name="Albert R."/>
            <person name="Binder M."/>
            <person name="Bloem J."/>
            <person name="Labutti K."/>
            <person name="Salamov A."/>
            <person name="Andreopoulos B."/>
            <person name="Baker S."/>
            <person name="Barry K."/>
            <person name="Bills G."/>
            <person name="Bluhm B."/>
            <person name="Cannon C."/>
            <person name="Castanera R."/>
            <person name="Culley D."/>
            <person name="Daum C."/>
            <person name="Ezra D."/>
            <person name="Gonzalez J."/>
            <person name="Henrissat B."/>
            <person name="Kuo A."/>
            <person name="Liang C."/>
            <person name="Lipzen A."/>
            <person name="Lutzoni F."/>
            <person name="Magnuson J."/>
            <person name="Mondo S."/>
            <person name="Nolan M."/>
            <person name="Ohm R."/>
            <person name="Pangilinan J."/>
            <person name="Park H.-J."/>
            <person name="Ramirez L."/>
            <person name="Alfaro M."/>
            <person name="Sun H."/>
            <person name="Tritt A."/>
            <person name="Yoshinaga Y."/>
            <person name="Zwiers L.-H."/>
            <person name="Turgeon B."/>
            <person name="Goodwin S."/>
            <person name="Spatafora J."/>
            <person name="Crous P."/>
            <person name="Grigoriev I."/>
        </authorList>
    </citation>
    <scope>NUCLEOTIDE SEQUENCE</scope>
    <source>
        <strain evidence="2">CBS 116435</strain>
    </source>
</reference>
<gene>
    <name evidence="2" type="ORF">K431DRAFT_284357</name>
</gene>
<evidence type="ECO:0000313" key="2">
    <source>
        <dbReference type="EMBL" id="KAF2721909.1"/>
    </source>
</evidence>
<feature type="region of interest" description="Disordered" evidence="1">
    <location>
        <begin position="586"/>
        <end position="605"/>
    </location>
</feature>
<proteinExistence type="predicted"/>
<accession>A0A9P4QBS5</accession>
<dbReference type="Proteomes" id="UP000799441">
    <property type="component" value="Unassembled WGS sequence"/>
</dbReference>